<evidence type="ECO:0000256" key="1">
    <source>
        <dbReference type="SAM" id="SignalP"/>
    </source>
</evidence>
<dbReference type="EMBL" id="JAAKZV010000265">
    <property type="protein sequence ID" value="NGN69167.1"/>
    <property type="molecule type" value="Genomic_DNA"/>
</dbReference>
<keyword evidence="4" id="KW-1185">Reference proteome</keyword>
<dbReference type="Proteomes" id="UP000481583">
    <property type="component" value="Unassembled WGS sequence"/>
</dbReference>
<feature type="signal peptide" evidence="1">
    <location>
        <begin position="1"/>
        <end position="17"/>
    </location>
</feature>
<dbReference type="InterPro" id="IPR021202">
    <property type="entry name" value="Rv3654c-like"/>
</dbReference>
<proteinExistence type="predicted"/>
<protein>
    <submittedName>
        <fullName evidence="3">Flp pilus-assembly TadE/G-like family protein</fullName>
    </submittedName>
</protein>
<gene>
    <name evidence="3" type="ORF">G5C51_35425</name>
</gene>
<feature type="chain" id="PRO_5038430404" evidence="1">
    <location>
        <begin position="18"/>
        <end position="95"/>
    </location>
</feature>
<comment type="caution">
    <text evidence="3">The sequence shown here is derived from an EMBL/GenBank/DDBJ whole genome shotgun (WGS) entry which is preliminary data.</text>
</comment>
<accession>A0A6G4UCV5</accession>
<evidence type="ECO:0000313" key="4">
    <source>
        <dbReference type="Proteomes" id="UP000481583"/>
    </source>
</evidence>
<evidence type="ECO:0000259" key="2">
    <source>
        <dbReference type="Pfam" id="PF13400"/>
    </source>
</evidence>
<feature type="domain" description="Putative Flp pilus-assembly TadG-like N-terminal" evidence="2">
    <location>
        <begin position="1"/>
        <end position="34"/>
    </location>
</feature>
<dbReference type="Pfam" id="PF13400">
    <property type="entry name" value="Tad"/>
    <property type="match status" value="1"/>
</dbReference>
<evidence type="ECO:0000313" key="3">
    <source>
        <dbReference type="EMBL" id="NGN69167.1"/>
    </source>
</evidence>
<keyword evidence="1" id="KW-0732">Signal</keyword>
<dbReference type="InterPro" id="IPR028087">
    <property type="entry name" value="Tad_N"/>
</dbReference>
<dbReference type="AlphaFoldDB" id="A0A6G4UCV5"/>
<dbReference type="NCBIfam" id="TIGR03816">
    <property type="entry name" value="tadE_like_DECH"/>
    <property type="match status" value="1"/>
</dbReference>
<sequence>MCAVFLALLGVGQAVLARHRAGAAADLAALAAADTALRGPGTACAEARRVAAAQRTTLVRCAVTGEVSDVSVAARAGPFEPRVRARAGPVNVSPR</sequence>
<name>A0A6G4UCV5_9ACTN</name>
<organism evidence="3 4">
    <name type="scientific">Streptomyces coryli</name>
    <dbReference type="NCBI Taxonomy" id="1128680"/>
    <lineage>
        <taxon>Bacteria</taxon>
        <taxon>Bacillati</taxon>
        <taxon>Actinomycetota</taxon>
        <taxon>Actinomycetes</taxon>
        <taxon>Kitasatosporales</taxon>
        <taxon>Streptomycetaceae</taxon>
        <taxon>Streptomyces</taxon>
    </lineage>
</organism>
<reference evidence="3 4" key="1">
    <citation type="submission" date="2020-02" db="EMBL/GenBank/DDBJ databases">
        <title>Whole-genome analyses of novel actinobacteria.</title>
        <authorList>
            <person name="Sahin N."/>
        </authorList>
    </citation>
    <scope>NUCLEOTIDE SEQUENCE [LARGE SCALE GENOMIC DNA]</scope>
    <source>
        <strain evidence="3 4">A7024</strain>
    </source>
</reference>